<evidence type="ECO:0000313" key="3">
    <source>
        <dbReference type="EMBL" id="PNW84412.1"/>
    </source>
</evidence>
<protein>
    <submittedName>
        <fullName evidence="3">Uncharacterized protein</fullName>
    </submittedName>
</protein>
<dbReference type="Proteomes" id="UP000006906">
    <property type="component" value="Chromosome 3"/>
</dbReference>
<keyword evidence="2" id="KW-0472">Membrane</keyword>
<evidence type="ECO:0000256" key="2">
    <source>
        <dbReference type="SAM" id="Phobius"/>
    </source>
</evidence>
<dbReference type="Gramene" id="PNW84412">
    <property type="protein sequence ID" value="PNW84412"/>
    <property type="gene ID" value="CHLRE_03g144384v5"/>
</dbReference>
<dbReference type="KEGG" id="cre:CHLRE_03g144384v5"/>
<feature type="transmembrane region" description="Helical" evidence="2">
    <location>
        <begin position="67"/>
        <end position="85"/>
    </location>
</feature>
<dbReference type="PaxDb" id="3055-EDP01428"/>
<dbReference type="EMBL" id="CM008964">
    <property type="protein sequence ID" value="PNW84412.1"/>
    <property type="molecule type" value="Genomic_DNA"/>
</dbReference>
<accession>A0A2K3DV72</accession>
<keyword evidence="4" id="KW-1185">Reference proteome</keyword>
<feature type="region of interest" description="Disordered" evidence="1">
    <location>
        <begin position="1"/>
        <end position="34"/>
    </location>
</feature>
<gene>
    <name evidence="3" type="ORF">CHLRE_03g144384v5</name>
</gene>
<dbReference type="InParanoid" id="A0A2K3DV72"/>
<dbReference type="AlphaFoldDB" id="A0A2K3DV72"/>
<keyword evidence="2" id="KW-0812">Transmembrane</keyword>
<evidence type="ECO:0000256" key="1">
    <source>
        <dbReference type="SAM" id="MobiDB-lite"/>
    </source>
</evidence>
<reference evidence="3 4" key="1">
    <citation type="journal article" date="2007" name="Science">
        <title>The Chlamydomonas genome reveals the evolution of key animal and plant functions.</title>
        <authorList>
            <person name="Merchant S.S."/>
            <person name="Prochnik S.E."/>
            <person name="Vallon O."/>
            <person name="Harris E.H."/>
            <person name="Karpowicz S.J."/>
            <person name="Witman G.B."/>
            <person name="Terry A."/>
            <person name="Salamov A."/>
            <person name="Fritz-Laylin L.K."/>
            <person name="Marechal-Drouard L."/>
            <person name="Marshall W.F."/>
            <person name="Qu L.H."/>
            <person name="Nelson D.R."/>
            <person name="Sanderfoot A.A."/>
            <person name="Spalding M.H."/>
            <person name="Kapitonov V.V."/>
            <person name="Ren Q."/>
            <person name="Ferris P."/>
            <person name="Lindquist E."/>
            <person name="Shapiro H."/>
            <person name="Lucas S.M."/>
            <person name="Grimwood J."/>
            <person name="Schmutz J."/>
            <person name="Cardol P."/>
            <person name="Cerutti H."/>
            <person name="Chanfreau G."/>
            <person name="Chen C.L."/>
            <person name="Cognat V."/>
            <person name="Croft M.T."/>
            <person name="Dent R."/>
            <person name="Dutcher S."/>
            <person name="Fernandez E."/>
            <person name="Fukuzawa H."/>
            <person name="Gonzalez-Ballester D."/>
            <person name="Gonzalez-Halphen D."/>
            <person name="Hallmann A."/>
            <person name="Hanikenne M."/>
            <person name="Hippler M."/>
            <person name="Inwood W."/>
            <person name="Jabbari K."/>
            <person name="Kalanon M."/>
            <person name="Kuras R."/>
            <person name="Lefebvre P.A."/>
            <person name="Lemaire S.D."/>
            <person name="Lobanov A.V."/>
            <person name="Lohr M."/>
            <person name="Manuell A."/>
            <person name="Meier I."/>
            <person name="Mets L."/>
            <person name="Mittag M."/>
            <person name="Mittelmeier T."/>
            <person name="Moroney J.V."/>
            <person name="Moseley J."/>
            <person name="Napoli C."/>
            <person name="Nedelcu A.M."/>
            <person name="Niyogi K."/>
            <person name="Novoselov S.V."/>
            <person name="Paulsen I.T."/>
            <person name="Pazour G."/>
            <person name="Purton S."/>
            <person name="Ral J.P."/>
            <person name="Riano-Pachon D.M."/>
            <person name="Riekhof W."/>
            <person name="Rymarquis L."/>
            <person name="Schroda M."/>
            <person name="Stern D."/>
            <person name="Umen J."/>
            <person name="Willows R."/>
            <person name="Wilson N."/>
            <person name="Zimmer S.L."/>
            <person name="Allmer J."/>
            <person name="Balk J."/>
            <person name="Bisova K."/>
            <person name="Chen C.J."/>
            <person name="Elias M."/>
            <person name="Gendler K."/>
            <person name="Hauser C."/>
            <person name="Lamb M.R."/>
            <person name="Ledford H."/>
            <person name="Long J.C."/>
            <person name="Minagawa J."/>
            <person name="Page M.D."/>
            <person name="Pan J."/>
            <person name="Pootakham W."/>
            <person name="Roje S."/>
            <person name="Rose A."/>
            <person name="Stahlberg E."/>
            <person name="Terauchi A.M."/>
            <person name="Yang P."/>
            <person name="Ball S."/>
            <person name="Bowler C."/>
            <person name="Dieckmann C.L."/>
            <person name="Gladyshev V.N."/>
            <person name="Green P."/>
            <person name="Jorgensen R."/>
            <person name="Mayfield S."/>
            <person name="Mueller-Roeber B."/>
            <person name="Rajamani S."/>
            <person name="Sayre R.T."/>
            <person name="Brokstein P."/>
            <person name="Dubchak I."/>
            <person name="Goodstein D."/>
            <person name="Hornick L."/>
            <person name="Huang Y.W."/>
            <person name="Jhaveri J."/>
            <person name="Luo Y."/>
            <person name="Martinez D."/>
            <person name="Ngau W.C."/>
            <person name="Otillar B."/>
            <person name="Poliakov A."/>
            <person name="Porter A."/>
            <person name="Szajkowski L."/>
            <person name="Werner G."/>
            <person name="Zhou K."/>
            <person name="Grigoriev I.V."/>
            <person name="Rokhsar D.S."/>
            <person name="Grossman A.R."/>
        </authorList>
    </citation>
    <scope>NUCLEOTIDE SEQUENCE [LARGE SCALE GENOMIC DNA]</scope>
    <source>
        <strain evidence="4">CC-503</strain>
    </source>
</reference>
<name>A0A2K3DV72_CHLRE</name>
<dbReference type="RefSeq" id="XP_001695641.2">
    <property type="nucleotide sequence ID" value="XM_001695589.2"/>
</dbReference>
<proteinExistence type="predicted"/>
<dbReference type="ExpressionAtlas" id="A0A2K3DV72">
    <property type="expression patterns" value="baseline and differential"/>
</dbReference>
<evidence type="ECO:0000313" key="4">
    <source>
        <dbReference type="Proteomes" id="UP000006906"/>
    </source>
</evidence>
<organism evidence="3 4">
    <name type="scientific">Chlamydomonas reinhardtii</name>
    <name type="common">Chlamydomonas smithii</name>
    <dbReference type="NCBI Taxonomy" id="3055"/>
    <lineage>
        <taxon>Eukaryota</taxon>
        <taxon>Viridiplantae</taxon>
        <taxon>Chlorophyta</taxon>
        <taxon>core chlorophytes</taxon>
        <taxon>Chlorophyceae</taxon>
        <taxon>CS clade</taxon>
        <taxon>Chlamydomonadales</taxon>
        <taxon>Chlamydomonadaceae</taxon>
        <taxon>Chlamydomonas</taxon>
    </lineage>
</organism>
<keyword evidence="2" id="KW-1133">Transmembrane helix</keyword>
<dbReference type="GeneID" id="5721307"/>
<sequence length="89" mass="9572">MPSARRPTHLGRGTSDTRLQATEEKKQGSEATKQELGMEYYAGLLKTDVRIDNGSSANDMLFRNMQLAGGVTGLLGLLLLGFMASNGLL</sequence>